<reference evidence="1" key="1">
    <citation type="submission" date="2022-07" db="EMBL/GenBank/DDBJ databases">
        <title>Phylogenomic reconstructions and comparative analyses of Kickxellomycotina fungi.</title>
        <authorList>
            <person name="Reynolds N.K."/>
            <person name="Stajich J.E."/>
            <person name="Barry K."/>
            <person name="Grigoriev I.V."/>
            <person name="Crous P."/>
            <person name="Smith M.E."/>
        </authorList>
    </citation>
    <scope>NUCLEOTIDE SEQUENCE</scope>
    <source>
        <strain evidence="1">CBS 102833</strain>
    </source>
</reference>
<dbReference type="Proteomes" id="UP001140096">
    <property type="component" value="Unassembled WGS sequence"/>
</dbReference>
<gene>
    <name evidence="1" type="primary">emi5</name>
    <name evidence="1" type="ORF">H4S07_002053</name>
</gene>
<protein>
    <submittedName>
        <fullName evidence="1">Succinate dehydrogenase assembly factor 2 mitochondrial</fullName>
    </submittedName>
</protein>
<name>A0ACC1LKP5_9FUNG</name>
<keyword evidence="2" id="KW-1185">Reference proteome</keyword>
<evidence type="ECO:0000313" key="1">
    <source>
        <dbReference type="EMBL" id="KAJ2811460.1"/>
    </source>
</evidence>
<proteinExistence type="predicted"/>
<evidence type="ECO:0000313" key="2">
    <source>
        <dbReference type="Proteomes" id="UP001140096"/>
    </source>
</evidence>
<organism evidence="1 2">
    <name type="scientific">Coemansia furcata</name>
    <dbReference type="NCBI Taxonomy" id="417177"/>
    <lineage>
        <taxon>Eukaryota</taxon>
        <taxon>Fungi</taxon>
        <taxon>Fungi incertae sedis</taxon>
        <taxon>Zoopagomycota</taxon>
        <taxon>Kickxellomycotina</taxon>
        <taxon>Kickxellomycetes</taxon>
        <taxon>Kickxellales</taxon>
        <taxon>Kickxellaceae</taxon>
        <taxon>Coemansia</taxon>
    </lineage>
</organism>
<sequence>MFARLAVRRLAYTRQFSGVGLERKERGAEDTHTMRRRLLYQMRKRGILETDLLLSTFASEHLANLEHAELVELDSLLSNIDWDIFYWATNKTPAPEAVQGMGVFQKLREHADKRGIVRMPDLPC</sequence>
<dbReference type="EMBL" id="JANBUP010000434">
    <property type="protein sequence ID" value="KAJ2811460.1"/>
    <property type="molecule type" value="Genomic_DNA"/>
</dbReference>
<comment type="caution">
    <text evidence="1">The sequence shown here is derived from an EMBL/GenBank/DDBJ whole genome shotgun (WGS) entry which is preliminary data.</text>
</comment>
<accession>A0ACC1LKP5</accession>